<protein>
    <submittedName>
        <fullName evidence="2">PGR5</fullName>
    </submittedName>
</protein>
<sequence length="139" mass="15203">MHKPAFLHIGSLSLNSGTSVRWLRPCAKTHASCCRVLVTQNPAFRVARTGTSSSHHCRLRTTKSRLFMASGQVGIFTPVVIVARAILGKQRFEKIRGRGIALHSQAITNFCKFAGVDNKVRQGLIRMAKANGSKLGFLS</sequence>
<keyword evidence="3" id="KW-1185">Reference proteome</keyword>
<keyword evidence="1" id="KW-0812">Transmembrane</keyword>
<dbReference type="STRING" id="280699.M1VIA2"/>
<accession>M1VIA2</accession>
<evidence type="ECO:0000313" key="3">
    <source>
        <dbReference type="Proteomes" id="UP000007014"/>
    </source>
</evidence>
<dbReference type="GO" id="GO:0009773">
    <property type="term" value="P:photosynthetic electron transport in photosystem I"/>
    <property type="evidence" value="ECO:0007669"/>
    <property type="project" value="InterPro"/>
</dbReference>
<reference evidence="2 3" key="1">
    <citation type="journal article" date="2004" name="Nature">
        <title>Genome sequence of the ultrasmall unicellular red alga Cyanidioschyzon merolae 10D.</title>
        <authorList>
            <person name="Matsuzaki M."/>
            <person name="Misumi O."/>
            <person name="Shin-i T."/>
            <person name="Maruyama S."/>
            <person name="Takahara M."/>
            <person name="Miyagishima S."/>
            <person name="Mori T."/>
            <person name="Nishida K."/>
            <person name="Yagisawa F."/>
            <person name="Nishida K."/>
            <person name="Yoshida Y."/>
            <person name="Nishimura Y."/>
            <person name="Nakao S."/>
            <person name="Kobayashi T."/>
            <person name="Momoyama Y."/>
            <person name="Higashiyama T."/>
            <person name="Minoda A."/>
            <person name="Sano M."/>
            <person name="Nomoto H."/>
            <person name="Oishi K."/>
            <person name="Hayashi H."/>
            <person name="Ohta F."/>
            <person name="Nishizaka S."/>
            <person name="Haga S."/>
            <person name="Miura S."/>
            <person name="Morishita T."/>
            <person name="Kabeya Y."/>
            <person name="Terasawa K."/>
            <person name="Suzuki Y."/>
            <person name="Ishii Y."/>
            <person name="Asakawa S."/>
            <person name="Takano H."/>
            <person name="Ohta N."/>
            <person name="Kuroiwa H."/>
            <person name="Tanaka K."/>
            <person name="Shimizu N."/>
            <person name="Sugano S."/>
            <person name="Sato N."/>
            <person name="Nozaki H."/>
            <person name="Ogasawara N."/>
            <person name="Kohara Y."/>
            <person name="Kuroiwa T."/>
        </authorList>
    </citation>
    <scope>NUCLEOTIDE SEQUENCE [LARGE SCALE GENOMIC DNA]</scope>
    <source>
        <strain evidence="2 3">10D</strain>
    </source>
</reference>
<dbReference type="OrthoDB" id="26525at2759"/>
<feature type="transmembrane region" description="Helical" evidence="1">
    <location>
        <begin position="66"/>
        <end position="87"/>
    </location>
</feature>
<evidence type="ECO:0000313" key="2">
    <source>
        <dbReference type="EMBL" id="BAM83262.1"/>
    </source>
</evidence>
<dbReference type="PANTHER" id="PTHR35709">
    <property type="entry name" value="PROTEIN PROTON GRADIENT REGULATION 5, CHLOROPLASTIC"/>
    <property type="match status" value="1"/>
</dbReference>
<dbReference type="Proteomes" id="UP000007014">
    <property type="component" value="Chromosome 20"/>
</dbReference>
<dbReference type="Gramene" id="CMT289CT">
    <property type="protein sequence ID" value="CMT289CT"/>
    <property type="gene ID" value="CMT289C"/>
</dbReference>
<dbReference type="RefSeq" id="XP_005539298.1">
    <property type="nucleotide sequence ID" value="XM_005539241.1"/>
</dbReference>
<organism evidence="2 3">
    <name type="scientific">Cyanidioschyzon merolae (strain NIES-3377 / 10D)</name>
    <name type="common">Unicellular red alga</name>
    <dbReference type="NCBI Taxonomy" id="280699"/>
    <lineage>
        <taxon>Eukaryota</taxon>
        <taxon>Rhodophyta</taxon>
        <taxon>Bangiophyceae</taxon>
        <taxon>Cyanidiales</taxon>
        <taxon>Cyanidiaceae</taxon>
        <taxon>Cyanidioschyzon</taxon>
    </lineage>
</organism>
<dbReference type="GO" id="GO:0009644">
    <property type="term" value="P:response to high light intensity"/>
    <property type="evidence" value="ECO:0007669"/>
    <property type="project" value="InterPro"/>
</dbReference>
<dbReference type="HOGENOM" id="CLU_1847961_0_0_1"/>
<dbReference type="GeneID" id="16997996"/>
<dbReference type="eggNOG" id="ENOG502S7VD">
    <property type="taxonomic scope" value="Eukaryota"/>
</dbReference>
<dbReference type="PANTHER" id="PTHR35709:SF1">
    <property type="entry name" value="PROTEIN PROTON GRADIENT REGULATION 5, CHLOROPLASTIC"/>
    <property type="match status" value="1"/>
</dbReference>
<dbReference type="KEGG" id="cme:CYME_CMT289C"/>
<dbReference type="EMBL" id="AP006502">
    <property type="protein sequence ID" value="BAM83262.1"/>
    <property type="molecule type" value="Genomic_DNA"/>
</dbReference>
<dbReference type="InterPro" id="IPR037497">
    <property type="entry name" value="PGR5"/>
</dbReference>
<keyword evidence="1" id="KW-0472">Membrane</keyword>
<proteinExistence type="predicted"/>
<gene>
    <name evidence="2" type="ORF">CYME_CMT289C</name>
</gene>
<keyword evidence="1" id="KW-1133">Transmembrane helix</keyword>
<name>M1VIA2_CYAM1</name>
<dbReference type="AlphaFoldDB" id="M1VIA2"/>
<evidence type="ECO:0000256" key="1">
    <source>
        <dbReference type="SAM" id="Phobius"/>
    </source>
</evidence>
<reference evidence="2 3" key="2">
    <citation type="journal article" date="2007" name="BMC Biol.">
        <title>A 100%-complete sequence reveals unusually simple genomic features in the hot-spring red alga Cyanidioschyzon merolae.</title>
        <authorList>
            <person name="Nozaki H."/>
            <person name="Takano H."/>
            <person name="Misumi O."/>
            <person name="Terasawa K."/>
            <person name="Matsuzaki M."/>
            <person name="Maruyama S."/>
            <person name="Nishida K."/>
            <person name="Yagisawa F."/>
            <person name="Yoshida Y."/>
            <person name="Fujiwara T."/>
            <person name="Takio S."/>
            <person name="Tamura K."/>
            <person name="Chung S.J."/>
            <person name="Nakamura S."/>
            <person name="Kuroiwa H."/>
            <person name="Tanaka K."/>
            <person name="Sato N."/>
            <person name="Kuroiwa T."/>
        </authorList>
    </citation>
    <scope>NUCLEOTIDE SEQUENCE [LARGE SCALE GENOMIC DNA]</scope>
    <source>
        <strain evidence="2 3">10D</strain>
    </source>
</reference>